<protein>
    <recommendedName>
        <fullName evidence="3">DNA-directed RNA polymerases I, II, and III subunit RPABC5</fullName>
    </recommendedName>
</protein>
<dbReference type="Pfam" id="PF01194">
    <property type="entry name" value="RNA_pol_N"/>
    <property type="match status" value="1"/>
</dbReference>
<comment type="subunit">
    <text evidence="2">Component of the RNA polymerase I (Pol I), RNA polymerase II (Pol II) and RNA polymerase III (Pol III) complexes consisting of at least 13, 12 and 17 subunits, respectively.</text>
</comment>
<keyword evidence="7" id="KW-0804">Transcription</keyword>
<feature type="transmembrane region" description="Helical" evidence="10">
    <location>
        <begin position="55"/>
        <end position="75"/>
    </location>
</feature>
<dbReference type="NCBIfam" id="NF003089">
    <property type="entry name" value="PRK04016.1"/>
    <property type="match status" value="1"/>
</dbReference>
<comment type="similarity">
    <text evidence="8">Belongs to the archaeal Rpo10/eukaryotic RPB10 RNA polymerase subunit family.</text>
</comment>
<dbReference type="GO" id="GO:0005736">
    <property type="term" value="C:RNA polymerase I complex"/>
    <property type="evidence" value="ECO:0007669"/>
    <property type="project" value="TreeGrafter"/>
</dbReference>
<dbReference type="InterPro" id="IPR000268">
    <property type="entry name" value="RPABC5/Rpb10"/>
</dbReference>
<dbReference type="PANTHER" id="PTHR23431:SF3">
    <property type="entry name" value="DNA-DIRECTED RNA POLYMERASES I, II, AND III SUBUNIT RPABC5"/>
    <property type="match status" value="1"/>
</dbReference>
<dbReference type="Gene3D" id="1.10.10.60">
    <property type="entry name" value="Homeodomain-like"/>
    <property type="match status" value="1"/>
</dbReference>
<evidence type="ECO:0000256" key="10">
    <source>
        <dbReference type="SAM" id="Phobius"/>
    </source>
</evidence>
<evidence type="ECO:0000256" key="8">
    <source>
        <dbReference type="ARBA" id="ARBA00025720"/>
    </source>
</evidence>
<dbReference type="SUPFAM" id="SSF46924">
    <property type="entry name" value="RNA polymerase subunit RPB10"/>
    <property type="match status" value="1"/>
</dbReference>
<dbReference type="PROSITE" id="PS01112">
    <property type="entry name" value="RNA_POL_N_8KD"/>
    <property type="match status" value="1"/>
</dbReference>
<evidence type="ECO:0000256" key="9">
    <source>
        <dbReference type="ARBA" id="ARBA00059044"/>
    </source>
</evidence>
<evidence type="ECO:0000256" key="6">
    <source>
        <dbReference type="ARBA" id="ARBA00022833"/>
    </source>
</evidence>
<keyword evidence="5" id="KW-0479">Metal-binding</keyword>
<dbReference type="GO" id="GO:0003899">
    <property type="term" value="F:DNA-directed RNA polymerase activity"/>
    <property type="evidence" value="ECO:0007669"/>
    <property type="project" value="InterPro"/>
</dbReference>
<evidence type="ECO:0000256" key="1">
    <source>
        <dbReference type="ARBA" id="ARBA00004123"/>
    </source>
</evidence>
<sequence>MIIPIRCFTCGKVIGNKWDAYLGLLQAEYSEGDALDALNLRRYCCRRMLLSHVDLIVNCLIIILLSYVDLIVKLLDYHPLEKKLLSYHYYSTYYLRFYF</sequence>
<comment type="subcellular location">
    <subcellularLocation>
        <location evidence="1">Nucleus</location>
    </subcellularLocation>
</comment>
<evidence type="ECO:0000256" key="7">
    <source>
        <dbReference type="ARBA" id="ARBA00023163"/>
    </source>
</evidence>
<evidence type="ECO:0000256" key="4">
    <source>
        <dbReference type="ARBA" id="ARBA00022478"/>
    </source>
</evidence>
<dbReference type="EnsemblMetazoa" id="OVOC396.1">
    <property type="protein sequence ID" value="OVOC396.1"/>
    <property type="gene ID" value="WBGene00237205"/>
</dbReference>
<reference evidence="11" key="2">
    <citation type="submission" date="2022-06" db="UniProtKB">
        <authorList>
            <consortium name="EnsemblMetazoa"/>
        </authorList>
    </citation>
    <scope>IDENTIFICATION</scope>
</reference>
<dbReference type="FunFam" id="1.10.10.60:FF:000024">
    <property type="entry name" value="DNA-directed RNA polymerases I, II, and III subunit"/>
    <property type="match status" value="1"/>
</dbReference>
<dbReference type="InterPro" id="IPR023580">
    <property type="entry name" value="RNA_pol_su_RPB10"/>
</dbReference>
<keyword evidence="4" id="KW-0240">DNA-directed RNA polymerase</keyword>
<evidence type="ECO:0000256" key="2">
    <source>
        <dbReference type="ARBA" id="ARBA00011285"/>
    </source>
</evidence>
<dbReference type="GO" id="GO:0003677">
    <property type="term" value="F:DNA binding"/>
    <property type="evidence" value="ECO:0007669"/>
    <property type="project" value="InterPro"/>
</dbReference>
<comment type="function">
    <text evidence="9">DNA-dependent RNA polymerase catalyzes the transcription of DNA into RNA using the four ribonucleoside triphosphates as substrates. Common component of RNA polymerases I, II and III which synthesize ribosomal RNA precursors, mRNA precursors and many functional non-coding RNAs, and a small RNAs, such as 5S rRNA and tRNAs, respectively. Pol II is the central component of the basal RNA polymerase II transcription machinery. Pols are composed of mobile elements that move relative to each other. In Pol II, RBP10 is part of the core element with the central large cleft.</text>
</comment>
<reference evidence="12" key="1">
    <citation type="submission" date="2013-10" db="EMBL/GenBank/DDBJ databases">
        <title>Genome sequencing of Onchocerca volvulus.</title>
        <authorList>
            <person name="Cotton J."/>
            <person name="Tsai J."/>
            <person name="Stanley E."/>
            <person name="Tracey A."/>
            <person name="Holroyd N."/>
            <person name="Lustigman S."/>
            <person name="Berriman M."/>
        </authorList>
    </citation>
    <scope>NUCLEOTIDE SEQUENCE</scope>
</reference>
<dbReference type="InterPro" id="IPR020789">
    <property type="entry name" value="RNA_pol_suN_Zn-BS"/>
</dbReference>
<dbReference type="HAMAP" id="MF_00250">
    <property type="entry name" value="RNApol_arch_Rpo10"/>
    <property type="match status" value="1"/>
</dbReference>
<dbReference type="GO" id="GO:0042797">
    <property type="term" value="P:tRNA transcription by RNA polymerase III"/>
    <property type="evidence" value="ECO:0007669"/>
    <property type="project" value="TreeGrafter"/>
</dbReference>
<name>A0A8R1TT88_ONCVO</name>
<organism evidence="11 12">
    <name type="scientific">Onchocerca volvulus</name>
    <dbReference type="NCBI Taxonomy" id="6282"/>
    <lineage>
        <taxon>Eukaryota</taxon>
        <taxon>Metazoa</taxon>
        <taxon>Ecdysozoa</taxon>
        <taxon>Nematoda</taxon>
        <taxon>Chromadorea</taxon>
        <taxon>Rhabditida</taxon>
        <taxon>Spirurina</taxon>
        <taxon>Spiruromorpha</taxon>
        <taxon>Filarioidea</taxon>
        <taxon>Onchocercidae</taxon>
        <taxon>Onchocerca</taxon>
    </lineage>
</organism>
<evidence type="ECO:0000313" key="12">
    <source>
        <dbReference type="Proteomes" id="UP000024404"/>
    </source>
</evidence>
<dbReference type="GO" id="GO:0005666">
    <property type="term" value="C:RNA polymerase III complex"/>
    <property type="evidence" value="ECO:0007669"/>
    <property type="project" value="TreeGrafter"/>
</dbReference>
<dbReference type="GO" id="GO:0006360">
    <property type="term" value="P:transcription by RNA polymerase I"/>
    <property type="evidence" value="ECO:0007669"/>
    <property type="project" value="TreeGrafter"/>
</dbReference>
<dbReference type="Proteomes" id="UP000024404">
    <property type="component" value="Unassembled WGS sequence"/>
</dbReference>
<keyword evidence="12" id="KW-1185">Reference proteome</keyword>
<evidence type="ECO:0000256" key="3">
    <source>
        <dbReference type="ARBA" id="ARBA00020813"/>
    </source>
</evidence>
<dbReference type="GO" id="GO:0008270">
    <property type="term" value="F:zinc ion binding"/>
    <property type="evidence" value="ECO:0007669"/>
    <property type="project" value="InterPro"/>
</dbReference>
<proteinExistence type="inferred from homology"/>
<dbReference type="PANTHER" id="PTHR23431">
    <property type="entry name" value="DNA-DIRECTED RNA POLYMERASES I, II, AND III SUBUNIT RPABC5 FAMILY MEMBER"/>
    <property type="match status" value="1"/>
</dbReference>
<keyword evidence="10" id="KW-0472">Membrane</keyword>
<keyword evidence="10" id="KW-0812">Transmembrane</keyword>
<dbReference type="GO" id="GO:0006366">
    <property type="term" value="P:transcription by RNA polymerase II"/>
    <property type="evidence" value="ECO:0007669"/>
    <property type="project" value="TreeGrafter"/>
</dbReference>
<keyword evidence="6" id="KW-0862">Zinc</keyword>
<evidence type="ECO:0000256" key="5">
    <source>
        <dbReference type="ARBA" id="ARBA00022723"/>
    </source>
</evidence>
<dbReference type="EMBL" id="CMVM020000020">
    <property type="status" value="NOT_ANNOTATED_CDS"/>
    <property type="molecule type" value="Genomic_DNA"/>
</dbReference>
<dbReference type="AlphaFoldDB" id="A0A8R1TT88"/>
<accession>A0A8R1TT88</accession>
<evidence type="ECO:0000313" key="11">
    <source>
        <dbReference type="EnsemblMetazoa" id="OVOC396.1"/>
    </source>
</evidence>
<dbReference type="GO" id="GO:0005665">
    <property type="term" value="C:RNA polymerase II, core complex"/>
    <property type="evidence" value="ECO:0007669"/>
    <property type="project" value="TreeGrafter"/>
</dbReference>
<keyword evidence="10" id="KW-1133">Transmembrane helix</keyword>